<accession>A0A0F6RC62</accession>
<dbReference type="AlphaFoldDB" id="A0A0F6RC62"/>
<dbReference type="OrthoDB" id="5298591at2"/>
<sequence>MLFEAPLQQFEPSPIDSSSSECCYQQPSVQHLAEAFNRHFKQHSTQLMPGATEPFYQAAKSPDEAAIIFSSHDYFSSALHEIAHWCIAGVERRQIDDYGYWYEPDGRSPEQQIAFFKVEVKPQALEWAFSLAAGIPFRLSIDNLDGGAEASKQADAFRDDVYRQLGCYFLEGFPPRALSMIQLLCKLYRQQHPIHQPHIDSCLL</sequence>
<dbReference type="Pfam" id="PF04315">
    <property type="entry name" value="EpmC"/>
    <property type="match status" value="1"/>
</dbReference>
<dbReference type="PATRIC" id="fig|914150.5.peg.795"/>
<dbReference type="STRING" id="914150.TQ33_0783"/>
<dbReference type="KEGG" id="kge:TQ33_0783"/>
<gene>
    <name evidence="1" type="ORF">TQ33_0783</name>
</gene>
<evidence type="ECO:0008006" key="3">
    <source>
        <dbReference type="Google" id="ProtNLM"/>
    </source>
</evidence>
<reference evidence="1 2" key="1">
    <citation type="submission" date="2015-02" db="EMBL/GenBank/DDBJ databases">
        <title>Complete genome sequence of Kangiella geojedonensis strain YCS-5T.</title>
        <authorList>
            <person name="Kim K.M."/>
        </authorList>
    </citation>
    <scope>NUCLEOTIDE SEQUENCE [LARGE SCALE GENOMIC DNA]</scope>
    <source>
        <strain evidence="1 2">YCS-5</strain>
    </source>
</reference>
<dbReference type="RefSeq" id="WP_084616920.1">
    <property type="nucleotide sequence ID" value="NZ_CP010975.1"/>
</dbReference>
<evidence type="ECO:0000313" key="1">
    <source>
        <dbReference type="EMBL" id="AKE51756.1"/>
    </source>
</evidence>
<dbReference type="HOGENOM" id="CLU_097152_1_0_6"/>
<organism evidence="1 2">
    <name type="scientific">Kangiella geojedonensis</name>
    <dbReference type="NCBI Taxonomy" id="914150"/>
    <lineage>
        <taxon>Bacteria</taxon>
        <taxon>Pseudomonadati</taxon>
        <taxon>Pseudomonadota</taxon>
        <taxon>Gammaproteobacteria</taxon>
        <taxon>Kangiellales</taxon>
        <taxon>Kangiellaceae</taxon>
        <taxon>Kangiella</taxon>
    </lineage>
</organism>
<dbReference type="EMBL" id="CP010975">
    <property type="protein sequence ID" value="AKE51756.1"/>
    <property type="molecule type" value="Genomic_DNA"/>
</dbReference>
<dbReference type="Proteomes" id="UP000034071">
    <property type="component" value="Chromosome"/>
</dbReference>
<name>A0A0F6RC62_9GAMM</name>
<evidence type="ECO:0000313" key="2">
    <source>
        <dbReference type="Proteomes" id="UP000034071"/>
    </source>
</evidence>
<protein>
    <recommendedName>
        <fullName evidence="3">Transporting ATPase</fullName>
    </recommendedName>
</protein>
<dbReference type="InterPro" id="IPR007411">
    <property type="entry name" value="EpmC"/>
</dbReference>
<keyword evidence="2" id="KW-1185">Reference proteome</keyword>
<proteinExistence type="predicted"/>